<comment type="caution">
    <text evidence="2">The sequence shown here is derived from an EMBL/GenBank/DDBJ whole genome shotgun (WGS) entry which is preliminary data.</text>
</comment>
<evidence type="ECO:0000313" key="3">
    <source>
        <dbReference type="Proteomes" id="UP000826656"/>
    </source>
</evidence>
<sequence length="188" mass="21097">MSISSLHQFIAACSINLKPTNYLIWRSQISQLIHVMRLTYLITKNEQSKSSCSTGQTIGKVVVELDLRHLDRRNHVPNYGLLNCQGGECLEEAYLQATKDKKFKLKQHLQNVRLGTKKIDEYIKKFKGICDGLTAIHKPVDEDNKGKLRGGATTKPHGILWPKGQGRGNNNINSRETGFKPAEQGRGS</sequence>
<evidence type="ECO:0000256" key="1">
    <source>
        <dbReference type="SAM" id="MobiDB-lite"/>
    </source>
</evidence>
<proteinExistence type="predicted"/>
<evidence type="ECO:0008006" key="4">
    <source>
        <dbReference type="Google" id="ProtNLM"/>
    </source>
</evidence>
<dbReference type="EMBL" id="JAIVGD010000018">
    <property type="protein sequence ID" value="KAH0755844.1"/>
    <property type="molecule type" value="Genomic_DNA"/>
</dbReference>
<protein>
    <recommendedName>
        <fullName evidence="4">Retrotransposon gag domain-containing protein</fullName>
    </recommendedName>
</protein>
<gene>
    <name evidence="2" type="ORF">KY290_026114</name>
</gene>
<reference evidence="2 3" key="1">
    <citation type="journal article" date="2021" name="bioRxiv">
        <title>Chromosome-scale and haplotype-resolved genome assembly of a tetraploid potato cultivar.</title>
        <authorList>
            <person name="Sun H."/>
            <person name="Jiao W.-B."/>
            <person name="Krause K."/>
            <person name="Campoy J.A."/>
            <person name="Goel M."/>
            <person name="Folz-Donahue K."/>
            <person name="Kukat C."/>
            <person name="Huettel B."/>
            <person name="Schneeberger K."/>
        </authorList>
    </citation>
    <scope>NUCLEOTIDE SEQUENCE [LARGE SCALE GENOMIC DNA]</scope>
    <source>
        <strain evidence="2">SolTubOtavaFocal</strain>
        <tissue evidence="2">Leaves</tissue>
    </source>
</reference>
<accession>A0ABQ7UX64</accession>
<feature type="region of interest" description="Disordered" evidence="1">
    <location>
        <begin position="148"/>
        <end position="188"/>
    </location>
</feature>
<evidence type="ECO:0000313" key="2">
    <source>
        <dbReference type="EMBL" id="KAH0755844.1"/>
    </source>
</evidence>
<organism evidence="2 3">
    <name type="scientific">Solanum tuberosum</name>
    <name type="common">Potato</name>
    <dbReference type="NCBI Taxonomy" id="4113"/>
    <lineage>
        <taxon>Eukaryota</taxon>
        <taxon>Viridiplantae</taxon>
        <taxon>Streptophyta</taxon>
        <taxon>Embryophyta</taxon>
        <taxon>Tracheophyta</taxon>
        <taxon>Spermatophyta</taxon>
        <taxon>Magnoliopsida</taxon>
        <taxon>eudicotyledons</taxon>
        <taxon>Gunneridae</taxon>
        <taxon>Pentapetalae</taxon>
        <taxon>asterids</taxon>
        <taxon>lamiids</taxon>
        <taxon>Solanales</taxon>
        <taxon>Solanaceae</taxon>
        <taxon>Solanoideae</taxon>
        <taxon>Solaneae</taxon>
        <taxon>Solanum</taxon>
    </lineage>
</organism>
<keyword evidence="3" id="KW-1185">Reference proteome</keyword>
<dbReference type="Proteomes" id="UP000826656">
    <property type="component" value="Unassembled WGS sequence"/>
</dbReference>
<name>A0ABQ7UX64_SOLTU</name>